<evidence type="ECO:0000313" key="1">
    <source>
        <dbReference type="EMBL" id="ASR85676.1"/>
    </source>
</evidence>
<dbReference type="GeneID" id="60323285"/>
<proteinExistence type="predicted"/>
<name>A0A222ZLT1_9CAUD</name>
<keyword evidence="2" id="KW-1185">Reference proteome</keyword>
<dbReference type="Proteomes" id="UP000221202">
    <property type="component" value="Segment"/>
</dbReference>
<gene>
    <name evidence="1" type="primary">76</name>
    <name evidence="1" type="ORF">SEA_AMGINE_76</name>
</gene>
<dbReference type="RefSeq" id="YP_009951844.1">
    <property type="nucleotide sequence ID" value="NC_051605.1"/>
</dbReference>
<evidence type="ECO:0000313" key="2">
    <source>
        <dbReference type="Proteomes" id="UP000221202"/>
    </source>
</evidence>
<accession>A0A222ZLT1</accession>
<reference evidence="1 2" key="1">
    <citation type="submission" date="2017-06" db="EMBL/GenBank/DDBJ databases">
        <authorList>
            <person name="Chamberlain C."/>
            <person name="Harders C."/>
            <person name="Smith S."/>
            <person name="Stukey J."/>
            <person name="Best A."/>
            <person name="Garlena R.A."/>
            <person name="Russell D.A."/>
            <person name="Pope W.H."/>
            <person name="Jacobs-Sera D."/>
            <person name="Hendrix R.W."/>
            <person name="Hatfull G.F."/>
        </authorList>
    </citation>
    <scope>NUCLEOTIDE SEQUENCE [LARGE SCALE GENOMIC DNA]</scope>
</reference>
<sequence length="89" mass="9906">MTRTRGVTRAPRSTRKGLLMHNTHVYGEAVSEFEVGARVATHPATSAWLRGDRFGEVVALGRNQVVVRLDRSQHAVRFTPRNLAHMAAD</sequence>
<dbReference type="EMBL" id="MF324915">
    <property type="protein sequence ID" value="ASR85676.1"/>
    <property type="molecule type" value="Genomic_DNA"/>
</dbReference>
<organism evidence="1 2">
    <name type="scientific">Mycobacterium phage Amgine</name>
    <dbReference type="NCBI Taxonomy" id="2015817"/>
    <lineage>
        <taxon>Viruses</taxon>
        <taxon>Duplodnaviria</taxon>
        <taxon>Heunggongvirae</taxon>
        <taxon>Uroviricota</taxon>
        <taxon>Caudoviricetes</taxon>
        <taxon>Weiservirinae</taxon>
        <taxon>Amginevirus</taxon>
        <taxon>Amginevirus amgine</taxon>
    </lineage>
</organism>
<protein>
    <submittedName>
        <fullName evidence="1">Uncharacterized protein</fullName>
    </submittedName>
</protein>
<dbReference type="KEGG" id="vg:60323285"/>